<dbReference type="OrthoDB" id="2794892at2759"/>
<dbReference type="AlphaFoldDB" id="A0A2R6NSS2"/>
<reference evidence="1 2" key="1">
    <citation type="submission" date="2018-02" db="EMBL/GenBank/DDBJ databases">
        <title>Genome sequence of the basidiomycete white-rot fungus Phlebia centrifuga.</title>
        <authorList>
            <person name="Granchi Z."/>
            <person name="Peng M."/>
            <person name="de Vries R.P."/>
            <person name="Hilden K."/>
            <person name="Makela M.R."/>
            <person name="Grigoriev I."/>
            <person name="Riley R."/>
        </authorList>
    </citation>
    <scope>NUCLEOTIDE SEQUENCE [LARGE SCALE GENOMIC DNA]</scope>
    <source>
        <strain evidence="1 2">FBCC195</strain>
    </source>
</reference>
<sequence>MAMPKGPRFPPEIVDMIIDGLSESPASLTDTCVVSQACVPRCRKHLFKELTIRNGRKDKGFPEFAEFLRKSPYVGRYIEILTLSGDPEWVPERKYRDPVDVVCILSHLPCLNYLELHDMTLHSDPLPPQCVFPKLNMLHLHNIISQDDANKAAYTLIRLFPEVDELRLEEISPGKKRCSTATAEVGPITLNTNCQVRRLSLELVAPGLHHQLMYDPSVAGSVREVEVDIEDIDRAHALTALLVSARDRIESLSVDLTPFFLREGYDFGLPNARHMLGVLVPGIKACTAIQKLVLAIGFCRPARDAYNRTVWNFLIGLLSELSATIEHITIKFAMPQDESYDMENPWRPSVKSLRLDWNALRDRLGQLRKLQTLDIMELEGARWYFTSEDETFIGKKLEGLSCGLTLVRYEKHAM</sequence>
<keyword evidence="2" id="KW-1185">Reference proteome</keyword>
<dbReference type="EMBL" id="MLYV02000868">
    <property type="protein sequence ID" value="PSR75996.1"/>
    <property type="molecule type" value="Genomic_DNA"/>
</dbReference>
<proteinExistence type="predicted"/>
<organism evidence="1 2">
    <name type="scientific">Hermanssonia centrifuga</name>
    <dbReference type="NCBI Taxonomy" id="98765"/>
    <lineage>
        <taxon>Eukaryota</taxon>
        <taxon>Fungi</taxon>
        <taxon>Dikarya</taxon>
        <taxon>Basidiomycota</taxon>
        <taxon>Agaricomycotina</taxon>
        <taxon>Agaricomycetes</taxon>
        <taxon>Polyporales</taxon>
        <taxon>Meruliaceae</taxon>
        <taxon>Hermanssonia</taxon>
    </lineage>
</organism>
<accession>A0A2R6NSS2</accession>
<name>A0A2R6NSS2_9APHY</name>
<gene>
    <name evidence="1" type="ORF">PHLCEN_2v8737</name>
</gene>
<evidence type="ECO:0000313" key="2">
    <source>
        <dbReference type="Proteomes" id="UP000186601"/>
    </source>
</evidence>
<evidence type="ECO:0008006" key="3">
    <source>
        <dbReference type="Google" id="ProtNLM"/>
    </source>
</evidence>
<evidence type="ECO:0000313" key="1">
    <source>
        <dbReference type="EMBL" id="PSR75996.1"/>
    </source>
</evidence>
<dbReference type="Proteomes" id="UP000186601">
    <property type="component" value="Unassembled WGS sequence"/>
</dbReference>
<comment type="caution">
    <text evidence="1">The sequence shown here is derived from an EMBL/GenBank/DDBJ whole genome shotgun (WGS) entry which is preliminary data.</text>
</comment>
<protein>
    <recommendedName>
        <fullName evidence="3">F-box domain-containing protein</fullName>
    </recommendedName>
</protein>